<evidence type="ECO:0000256" key="2">
    <source>
        <dbReference type="SAM" id="Coils"/>
    </source>
</evidence>
<keyword evidence="2" id="KW-0175">Coiled coil</keyword>
<keyword evidence="5" id="KW-1185">Reference proteome</keyword>
<evidence type="ECO:0000313" key="4">
    <source>
        <dbReference type="EMBL" id="PVH20808.1"/>
    </source>
</evidence>
<dbReference type="STRING" id="45357.A0A2V1ASK4"/>
<dbReference type="OrthoDB" id="2094269at2759"/>
<dbReference type="GO" id="GO:0005634">
    <property type="term" value="C:nucleus"/>
    <property type="evidence" value="ECO:0007669"/>
    <property type="project" value="TreeGrafter"/>
</dbReference>
<dbReference type="InterPro" id="IPR005645">
    <property type="entry name" value="FSH-like_dom"/>
</dbReference>
<reference evidence="4 5" key="1">
    <citation type="submission" date="2017-12" db="EMBL/GenBank/DDBJ databases">
        <title>Genome Sequence of a Multidrug-Resistant Candida haemulonii Isolate from a Patient with Chronic Leg Ulcers in Israel.</title>
        <authorList>
            <person name="Chow N.A."/>
            <person name="Gade L."/>
            <person name="Batra D."/>
            <person name="Rowe L.A."/>
            <person name="Ben-Ami R."/>
            <person name="Loparev V.N."/>
            <person name="Litvintseva A.P."/>
        </authorList>
    </citation>
    <scope>NUCLEOTIDE SEQUENCE [LARGE SCALE GENOMIC DNA]</scope>
    <source>
        <strain evidence="4 5">B11899</strain>
    </source>
</reference>
<dbReference type="InterPro" id="IPR050593">
    <property type="entry name" value="LovG"/>
</dbReference>
<dbReference type="Pfam" id="PF03959">
    <property type="entry name" value="FSH1"/>
    <property type="match status" value="1"/>
</dbReference>
<dbReference type="PANTHER" id="PTHR48070:SF6">
    <property type="entry name" value="ESTERASE OVCA2"/>
    <property type="match status" value="1"/>
</dbReference>
<dbReference type="InterPro" id="IPR029058">
    <property type="entry name" value="AB_hydrolase_fold"/>
</dbReference>
<dbReference type="GO" id="GO:0005737">
    <property type="term" value="C:cytoplasm"/>
    <property type="evidence" value="ECO:0007669"/>
    <property type="project" value="TreeGrafter"/>
</dbReference>
<organism evidence="4 5">
    <name type="scientific">Candidozyma haemuli</name>
    <dbReference type="NCBI Taxonomy" id="45357"/>
    <lineage>
        <taxon>Eukaryota</taxon>
        <taxon>Fungi</taxon>
        <taxon>Dikarya</taxon>
        <taxon>Ascomycota</taxon>
        <taxon>Saccharomycotina</taxon>
        <taxon>Pichiomycetes</taxon>
        <taxon>Metschnikowiaceae</taxon>
        <taxon>Candidozyma</taxon>
    </lineage>
</organism>
<dbReference type="PANTHER" id="PTHR48070">
    <property type="entry name" value="ESTERASE OVCA2"/>
    <property type="match status" value="1"/>
</dbReference>
<dbReference type="AlphaFoldDB" id="A0A2V1ASK4"/>
<comment type="caution">
    <text evidence="4">The sequence shown here is derived from an EMBL/GenBank/DDBJ whole genome shotgun (WGS) entry which is preliminary data.</text>
</comment>
<evidence type="ECO:0000259" key="3">
    <source>
        <dbReference type="Pfam" id="PF03959"/>
    </source>
</evidence>
<dbReference type="VEuPathDB" id="FungiDB:CXQ85_004316"/>
<protein>
    <recommendedName>
        <fullName evidence="3">Serine hydrolase domain-containing protein</fullName>
    </recommendedName>
</protein>
<dbReference type="GeneID" id="37009646"/>
<dbReference type="EMBL" id="PKFO01000004">
    <property type="protein sequence ID" value="PVH20808.1"/>
    <property type="molecule type" value="Genomic_DNA"/>
</dbReference>
<dbReference type="Proteomes" id="UP000244309">
    <property type="component" value="Unassembled WGS sequence"/>
</dbReference>
<evidence type="ECO:0000256" key="1">
    <source>
        <dbReference type="ARBA" id="ARBA00022801"/>
    </source>
</evidence>
<accession>A0A2V1ASK4</accession>
<dbReference type="SUPFAM" id="SSF53474">
    <property type="entry name" value="alpha/beta-Hydrolases"/>
    <property type="match status" value="1"/>
</dbReference>
<dbReference type="RefSeq" id="XP_025341748.1">
    <property type="nucleotide sequence ID" value="XM_025487940.1"/>
</dbReference>
<gene>
    <name evidence="4" type="ORF">CXQ85_004316</name>
</gene>
<keyword evidence="1" id="KW-0378">Hydrolase</keyword>
<feature type="domain" description="Serine hydrolase" evidence="3">
    <location>
        <begin position="9"/>
        <end position="238"/>
    </location>
</feature>
<name>A0A2V1ASK4_9ASCO</name>
<dbReference type="GO" id="GO:0016787">
    <property type="term" value="F:hydrolase activity"/>
    <property type="evidence" value="ECO:0007669"/>
    <property type="project" value="UniProtKB-KW"/>
</dbReference>
<evidence type="ECO:0000313" key="5">
    <source>
        <dbReference type="Proteomes" id="UP000244309"/>
    </source>
</evidence>
<sequence>MAKKNIEYTARVVFLHGFTQSASAFYAKTSALRKKLASLKLKAVYLNAPIQLTPAQLPTTDSLSRFGAVGGDDDLVKYRAWWIKNPDNTYEIDSAIESVKKYMDENAILNEESGEYEKQDEEDTKLPIKGLIGFSQGACFAGAMVHKFEELFGAPLDFAVLYSGFRIDTSLMPEIKKYYTEDDGESTKARLLHVVGELDTVVGEDRAYTFYESSKKNSDLLKHPGGHFVPNSKLLVDQVVNWIQQEEKKAEEKKDDSVDDILAMMDKVGV</sequence>
<dbReference type="Gene3D" id="3.40.50.1820">
    <property type="entry name" value="alpha/beta hydrolase"/>
    <property type="match status" value="1"/>
</dbReference>
<proteinExistence type="predicted"/>
<feature type="coiled-coil region" evidence="2">
    <location>
        <begin position="92"/>
        <end position="119"/>
    </location>
</feature>